<dbReference type="EMBL" id="JANIBC010000003">
    <property type="protein sequence ID" value="MCQ8185038.1"/>
    <property type="molecule type" value="Genomic_DNA"/>
</dbReference>
<dbReference type="InterPro" id="IPR047216">
    <property type="entry name" value="Endonuclease_DUF559_bact"/>
</dbReference>
<proteinExistence type="predicted"/>
<name>A0A9X2L8Q2_9PROT</name>
<sequence length="152" mass="17602">MASQLEFARKLRRKQTDAERKIWAQLRRNQTGVKFKRQVPVGPFIVDFACETLKIAVEVDGSQHAEERADYDRQRTRWLEERDWTVVRVWNREALLNTEGVMEGIRVLVADLLPLSPNYCRSLDLSRGRGCGAPPLPRERSKSQIWGEGNPQ</sequence>
<evidence type="ECO:0000256" key="1">
    <source>
        <dbReference type="SAM" id="MobiDB-lite"/>
    </source>
</evidence>
<evidence type="ECO:0000259" key="2">
    <source>
        <dbReference type="Pfam" id="PF04480"/>
    </source>
</evidence>
<evidence type="ECO:0000313" key="3">
    <source>
        <dbReference type="EMBL" id="MCQ8185038.1"/>
    </source>
</evidence>
<keyword evidence="4" id="KW-1185">Reference proteome</keyword>
<accession>A0A9X2L8Q2</accession>
<protein>
    <submittedName>
        <fullName evidence="3">DUF559 domain-containing protein</fullName>
    </submittedName>
</protein>
<feature type="domain" description="DUF559" evidence="2">
    <location>
        <begin position="4"/>
        <end position="107"/>
    </location>
</feature>
<dbReference type="Gene3D" id="3.40.960.10">
    <property type="entry name" value="VSR Endonuclease"/>
    <property type="match status" value="1"/>
</dbReference>
<dbReference type="Pfam" id="PF04480">
    <property type="entry name" value="DUF559"/>
    <property type="match status" value="1"/>
</dbReference>
<comment type="caution">
    <text evidence="3">The sequence shown here is derived from an EMBL/GenBank/DDBJ whole genome shotgun (WGS) entry which is preliminary data.</text>
</comment>
<reference evidence="3" key="1">
    <citation type="submission" date="2022-07" db="EMBL/GenBank/DDBJ databases">
        <title>Parvularcula maris sp. nov., an algicidal bacterium isolated from seawater.</title>
        <authorList>
            <person name="Li F."/>
        </authorList>
    </citation>
    <scope>NUCLEOTIDE SEQUENCE</scope>
    <source>
        <strain evidence="3">BGMRC 0090</strain>
    </source>
</reference>
<dbReference type="InterPro" id="IPR011335">
    <property type="entry name" value="Restrct_endonuc-II-like"/>
</dbReference>
<evidence type="ECO:0000313" key="4">
    <source>
        <dbReference type="Proteomes" id="UP001142610"/>
    </source>
</evidence>
<dbReference type="RefSeq" id="WP_256618898.1">
    <property type="nucleotide sequence ID" value="NZ_JANIBC010000003.1"/>
</dbReference>
<dbReference type="PANTHER" id="PTHR38590">
    <property type="entry name" value="BLL0828 PROTEIN"/>
    <property type="match status" value="1"/>
</dbReference>
<feature type="region of interest" description="Disordered" evidence="1">
    <location>
        <begin position="131"/>
        <end position="152"/>
    </location>
</feature>
<dbReference type="SUPFAM" id="SSF52980">
    <property type="entry name" value="Restriction endonuclease-like"/>
    <property type="match status" value="1"/>
</dbReference>
<gene>
    <name evidence="3" type="ORF">NOG11_06500</name>
</gene>
<dbReference type="InterPro" id="IPR007569">
    <property type="entry name" value="DUF559"/>
</dbReference>
<dbReference type="Proteomes" id="UP001142610">
    <property type="component" value="Unassembled WGS sequence"/>
</dbReference>
<organism evidence="3 4">
    <name type="scientific">Parvularcula maris</name>
    <dbReference type="NCBI Taxonomy" id="2965077"/>
    <lineage>
        <taxon>Bacteria</taxon>
        <taxon>Pseudomonadati</taxon>
        <taxon>Pseudomonadota</taxon>
        <taxon>Alphaproteobacteria</taxon>
        <taxon>Parvularculales</taxon>
        <taxon>Parvularculaceae</taxon>
        <taxon>Parvularcula</taxon>
    </lineage>
</organism>
<dbReference type="AlphaFoldDB" id="A0A9X2L8Q2"/>
<dbReference type="CDD" id="cd01038">
    <property type="entry name" value="Endonuclease_DUF559"/>
    <property type="match status" value="1"/>
</dbReference>
<dbReference type="PANTHER" id="PTHR38590:SF1">
    <property type="entry name" value="BLL0828 PROTEIN"/>
    <property type="match status" value="1"/>
</dbReference>